<dbReference type="EMBL" id="CAJVCH010030750">
    <property type="protein sequence ID" value="CAG7709904.1"/>
    <property type="molecule type" value="Genomic_DNA"/>
</dbReference>
<reference evidence="1" key="1">
    <citation type="submission" date="2021-06" db="EMBL/GenBank/DDBJ databases">
        <authorList>
            <person name="Hodson N. C."/>
            <person name="Mongue J. A."/>
            <person name="Jaron S. K."/>
        </authorList>
    </citation>
    <scope>NUCLEOTIDE SEQUENCE</scope>
</reference>
<proteinExistence type="predicted"/>
<sequence length="86" mass="9825">MKFTVVNSGISAVFRWLEKPNRQIGTYSNKTTHGDILSEAITSIRNVPPLPYIFGTDVNGPKYYKTSGCAQFPTLYDLEFNNIYWQ</sequence>
<dbReference type="Proteomes" id="UP000708208">
    <property type="component" value="Unassembled WGS sequence"/>
</dbReference>
<dbReference type="AlphaFoldDB" id="A0A8J2JCJ1"/>
<protein>
    <submittedName>
        <fullName evidence="1">Uncharacterized protein</fullName>
    </submittedName>
</protein>
<keyword evidence="2" id="KW-1185">Reference proteome</keyword>
<accession>A0A8J2JCJ1</accession>
<name>A0A8J2JCJ1_9HEXA</name>
<organism evidence="1 2">
    <name type="scientific">Allacma fusca</name>
    <dbReference type="NCBI Taxonomy" id="39272"/>
    <lineage>
        <taxon>Eukaryota</taxon>
        <taxon>Metazoa</taxon>
        <taxon>Ecdysozoa</taxon>
        <taxon>Arthropoda</taxon>
        <taxon>Hexapoda</taxon>
        <taxon>Collembola</taxon>
        <taxon>Symphypleona</taxon>
        <taxon>Sminthuridae</taxon>
        <taxon>Allacma</taxon>
    </lineage>
</organism>
<gene>
    <name evidence="1" type="ORF">AFUS01_LOCUS4888</name>
</gene>
<feature type="non-terminal residue" evidence="1">
    <location>
        <position position="1"/>
    </location>
</feature>
<evidence type="ECO:0000313" key="2">
    <source>
        <dbReference type="Proteomes" id="UP000708208"/>
    </source>
</evidence>
<evidence type="ECO:0000313" key="1">
    <source>
        <dbReference type="EMBL" id="CAG7709904.1"/>
    </source>
</evidence>
<comment type="caution">
    <text evidence="1">The sequence shown here is derived from an EMBL/GenBank/DDBJ whole genome shotgun (WGS) entry which is preliminary data.</text>
</comment>